<feature type="transmembrane region" description="Helical" evidence="1">
    <location>
        <begin position="169"/>
        <end position="196"/>
    </location>
</feature>
<evidence type="ECO:0000313" key="2">
    <source>
        <dbReference type="EMBL" id="MBE1553257.1"/>
    </source>
</evidence>
<proteinExistence type="predicted"/>
<evidence type="ECO:0000313" key="3">
    <source>
        <dbReference type="Proteomes" id="UP000658225"/>
    </source>
</evidence>
<reference evidence="2" key="1">
    <citation type="submission" date="2020-10" db="EMBL/GenBank/DDBJ databases">
        <title>Genomic Encyclopedia of Type Strains, Phase IV (KMG-IV): sequencing the most valuable type-strain genomes for metagenomic binning, comparative biology and taxonomic classification.</title>
        <authorList>
            <person name="Goeker M."/>
        </authorList>
    </citation>
    <scope>NUCLEOTIDE SEQUENCE</scope>
    <source>
        <strain evidence="2">DSM 13886</strain>
    </source>
</reference>
<dbReference type="AlphaFoldDB" id="A0A927MHR9"/>
<gene>
    <name evidence="2" type="ORF">H4683_000326</name>
</gene>
<feature type="transmembrane region" description="Helical" evidence="1">
    <location>
        <begin position="12"/>
        <end position="34"/>
    </location>
</feature>
<keyword evidence="1" id="KW-0472">Membrane</keyword>
<dbReference type="EMBL" id="JADBEL010000001">
    <property type="protein sequence ID" value="MBE1553257.1"/>
    <property type="molecule type" value="Genomic_DNA"/>
</dbReference>
<organism evidence="2 3">
    <name type="scientific">Sporosarcina limicola</name>
    <dbReference type="NCBI Taxonomy" id="34101"/>
    <lineage>
        <taxon>Bacteria</taxon>
        <taxon>Bacillati</taxon>
        <taxon>Bacillota</taxon>
        <taxon>Bacilli</taxon>
        <taxon>Bacillales</taxon>
        <taxon>Caryophanaceae</taxon>
        <taxon>Sporosarcina</taxon>
    </lineage>
</organism>
<keyword evidence="3" id="KW-1185">Reference proteome</keyword>
<dbReference type="Proteomes" id="UP000658225">
    <property type="component" value="Unassembled WGS sequence"/>
</dbReference>
<name>A0A927MHR9_9BACL</name>
<accession>A0A927MHR9</accession>
<comment type="caution">
    <text evidence="2">The sequence shown here is derived from an EMBL/GenBank/DDBJ whole genome shotgun (WGS) entry which is preliminary data.</text>
</comment>
<keyword evidence="1" id="KW-1133">Transmembrane helix</keyword>
<keyword evidence="1" id="KW-0812">Transmembrane</keyword>
<feature type="transmembrane region" description="Helical" evidence="1">
    <location>
        <begin position="216"/>
        <end position="242"/>
    </location>
</feature>
<feature type="transmembrane region" description="Helical" evidence="1">
    <location>
        <begin position="97"/>
        <end position="121"/>
    </location>
</feature>
<evidence type="ECO:0000256" key="1">
    <source>
        <dbReference type="SAM" id="Phobius"/>
    </source>
</evidence>
<feature type="transmembrane region" description="Helical" evidence="1">
    <location>
        <begin position="133"/>
        <end position="157"/>
    </location>
</feature>
<feature type="transmembrane region" description="Helical" evidence="1">
    <location>
        <begin position="49"/>
        <end position="69"/>
    </location>
</feature>
<protein>
    <submittedName>
        <fullName evidence="2">Uncharacterized protein</fullName>
    </submittedName>
</protein>
<dbReference type="RefSeq" id="WP_192597068.1">
    <property type="nucleotide sequence ID" value="NZ_JADBEL010000001.1"/>
</dbReference>
<sequence length="253" mass="28808">MKRWRGLVRKEWALLKWGVIPQLLLNSTIVFLIINHTFYGPLGNFDVDIKSMIVFCFLLHMISAVSWFWDSLNKEMKRLDIWLHSPTSMWQLVGAKVVFITIIIGCSFLLCGAIVGVSYYMGGGTVSIVDGLALLFSVGAVILLNAIYVMALVFFFWSIYQVFRSRMDWFFSVIIMFVLFIIWAYAWGMIWFTGVFQTVKEMGPMNGVLTMMEPNYIIPGGAILTIGSLVLHGVMTAIYFAVGSMLFEKKVRL</sequence>